<keyword evidence="3 6" id="KW-0378">Hydrolase</keyword>
<dbReference type="CDD" id="cd07720">
    <property type="entry name" value="OPHC2-like_MBL-fold"/>
    <property type="match status" value="1"/>
</dbReference>
<dbReference type="AlphaFoldDB" id="A0A5P2FY85"/>
<dbReference type="PANTHER" id="PTHR42978:SF6">
    <property type="entry name" value="QUORUM-QUENCHING LACTONASE YTNP-RELATED"/>
    <property type="match status" value="1"/>
</dbReference>
<evidence type="ECO:0000259" key="5">
    <source>
        <dbReference type="SMART" id="SM00849"/>
    </source>
</evidence>
<sequence length="324" mass="35694">MKYKLNCVITVITILFLLSFKVFTVNAQSEKNALISQPGYYKIEIGDYEVTALSDGTCMLDMSKLLLNAQPGEVQKILEQNVLNTTVETSINAYLIRHGEKLILVDAGCGTTMGNTLGLVTKSIRRAGYKPEQINAVLITHLHIDHIGGLTQNGKMVFPNAILYINKHEASFWLDSANLKKAPENAKQFFEPAVTAIAPYLKAGRVHLFENGSQLFSGISAQDAVGHTPGHTFYSLESKGDKMVFWGDLVHCGVVQFEDPAVSVGFDVDTAGAAMSRIKEFDKAAQAHYWIAAPHLSFPGIGHLRHAEKSYIWIPANYSIIRPK</sequence>
<evidence type="ECO:0000256" key="1">
    <source>
        <dbReference type="ARBA" id="ARBA00007749"/>
    </source>
</evidence>
<dbReference type="InterPro" id="IPR051013">
    <property type="entry name" value="MBL_superfamily_lactonases"/>
</dbReference>
<dbReference type="GO" id="GO:0046872">
    <property type="term" value="F:metal ion binding"/>
    <property type="evidence" value="ECO:0007669"/>
    <property type="project" value="UniProtKB-KW"/>
</dbReference>
<feature type="domain" description="Metallo-beta-lactamase" evidence="5">
    <location>
        <begin position="90"/>
        <end position="288"/>
    </location>
</feature>
<dbReference type="Pfam" id="PF00753">
    <property type="entry name" value="Lactamase_B"/>
    <property type="match status" value="1"/>
</dbReference>
<dbReference type="Proteomes" id="UP000292424">
    <property type="component" value="Chromosome"/>
</dbReference>
<dbReference type="InterPro" id="IPR036866">
    <property type="entry name" value="RibonucZ/Hydroxyglut_hydro"/>
</dbReference>
<dbReference type="InterPro" id="IPR001279">
    <property type="entry name" value="Metallo-B-lactamas"/>
</dbReference>
<dbReference type="EMBL" id="CP044016">
    <property type="protein sequence ID" value="QES88504.1"/>
    <property type="molecule type" value="Genomic_DNA"/>
</dbReference>
<proteinExistence type="inferred from homology"/>
<dbReference type="PANTHER" id="PTHR42978">
    <property type="entry name" value="QUORUM-QUENCHING LACTONASE YTNP-RELATED-RELATED"/>
    <property type="match status" value="1"/>
</dbReference>
<dbReference type="OrthoDB" id="9802897at2"/>
<evidence type="ECO:0000256" key="3">
    <source>
        <dbReference type="ARBA" id="ARBA00022801"/>
    </source>
</evidence>
<comment type="similarity">
    <text evidence="1">Belongs to the metallo-beta-lactamase superfamily.</text>
</comment>
<evidence type="ECO:0000313" key="6">
    <source>
        <dbReference type="EMBL" id="QES88504.1"/>
    </source>
</evidence>
<evidence type="ECO:0000256" key="4">
    <source>
        <dbReference type="ARBA" id="ARBA00022833"/>
    </source>
</evidence>
<dbReference type="SUPFAM" id="SSF56281">
    <property type="entry name" value="Metallo-hydrolase/oxidoreductase"/>
    <property type="match status" value="1"/>
</dbReference>
<keyword evidence="4" id="KW-0862">Zinc</keyword>
<dbReference type="RefSeq" id="WP_131329391.1">
    <property type="nucleotide sequence ID" value="NZ_CP044016.1"/>
</dbReference>
<dbReference type="KEGG" id="arac:E0W69_007455"/>
<reference evidence="6 7" key="1">
    <citation type="submission" date="2019-09" db="EMBL/GenBank/DDBJ databases">
        <title>Complete genome sequence of Arachidicoccus sp. B3-10 isolated from apple orchard soil.</title>
        <authorList>
            <person name="Kim H.S."/>
            <person name="Han K.-I."/>
            <person name="Suh M.K."/>
            <person name="Lee K.C."/>
            <person name="Eom M.K."/>
            <person name="Kim J.-S."/>
            <person name="Kang S.W."/>
            <person name="Sin Y."/>
            <person name="Lee J.-S."/>
        </authorList>
    </citation>
    <scope>NUCLEOTIDE SEQUENCE [LARGE SCALE GENOMIC DNA]</scope>
    <source>
        <strain evidence="6 7">B3-10</strain>
    </source>
</reference>
<keyword evidence="7" id="KW-1185">Reference proteome</keyword>
<organism evidence="6 7">
    <name type="scientific">Rhizosphaericola mali</name>
    <dbReference type="NCBI Taxonomy" id="2545455"/>
    <lineage>
        <taxon>Bacteria</taxon>
        <taxon>Pseudomonadati</taxon>
        <taxon>Bacteroidota</taxon>
        <taxon>Chitinophagia</taxon>
        <taxon>Chitinophagales</taxon>
        <taxon>Chitinophagaceae</taxon>
        <taxon>Rhizosphaericola</taxon>
    </lineage>
</organism>
<dbReference type="SMART" id="SM00849">
    <property type="entry name" value="Lactamase_B"/>
    <property type="match status" value="1"/>
</dbReference>
<evidence type="ECO:0000256" key="2">
    <source>
        <dbReference type="ARBA" id="ARBA00022723"/>
    </source>
</evidence>
<dbReference type="GO" id="GO:0016787">
    <property type="term" value="F:hydrolase activity"/>
    <property type="evidence" value="ECO:0007669"/>
    <property type="project" value="UniProtKB-KW"/>
</dbReference>
<accession>A0A5P2FY85</accession>
<evidence type="ECO:0000313" key="7">
    <source>
        <dbReference type="Proteomes" id="UP000292424"/>
    </source>
</evidence>
<gene>
    <name evidence="6" type="ORF">E0W69_007455</name>
</gene>
<keyword evidence="2" id="KW-0479">Metal-binding</keyword>
<protein>
    <submittedName>
        <fullName evidence="6">MBL fold metallo-hydrolase</fullName>
    </submittedName>
</protein>
<name>A0A5P2FY85_9BACT</name>
<dbReference type="Gene3D" id="3.60.15.10">
    <property type="entry name" value="Ribonuclease Z/Hydroxyacylglutathione hydrolase-like"/>
    <property type="match status" value="1"/>
</dbReference>